<keyword evidence="2" id="KW-1185">Reference proteome</keyword>
<dbReference type="AlphaFoldDB" id="A0AAE1GKT4"/>
<evidence type="ECO:0000313" key="1">
    <source>
        <dbReference type="EMBL" id="KAK3893672.1"/>
    </source>
</evidence>
<evidence type="ECO:0000313" key="2">
    <source>
        <dbReference type="Proteomes" id="UP001286313"/>
    </source>
</evidence>
<sequence length="79" mass="7920">MDSGTVAGATAAQESCSLRGHHLLVTAAISGGHHLLVTAAISGGHYLLVTAAISGGHHLLVGGVATNYKLCCYLKKAPV</sequence>
<accession>A0AAE1GKT4</accession>
<protein>
    <submittedName>
        <fullName evidence="1">Uncharacterized protein</fullName>
    </submittedName>
</protein>
<gene>
    <name evidence="1" type="ORF">Pcinc_002517</name>
</gene>
<dbReference type="Proteomes" id="UP001286313">
    <property type="component" value="Unassembled WGS sequence"/>
</dbReference>
<reference evidence="1" key="1">
    <citation type="submission" date="2023-10" db="EMBL/GenBank/DDBJ databases">
        <title>Genome assemblies of two species of porcelain crab, Petrolisthes cinctipes and Petrolisthes manimaculis (Anomura: Porcellanidae).</title>
        <authorList>
            <person name="Angst P."/>
        </authorList>
    </citation>
    <scope>NUCLEOTIDE SEQUENCE</scope>
    <source>
        <strain evidence="1">PB745_01</strain>
        <tissue evidence="1">Gill</tissue>
    </source>
</reference>
<dbReference type="EMBL" id="JAWQEG010000189">
    <property type="protein sequence ID" value="KAK3893672.1"/>
    <property type="molecule type" value="Genomic_DNA"/>
</dbReference>
<organism evidence="1 2">
    <name type="scientific">Petrolisthes cinctipes</name>
    <name type="common">Flat porcelain crab</name>
    <dbReference type="NCBI Taxonomy" id="88211"/>
    <lineage>
        <taxon>Eukaryota</taxon>
        <taxon>Metazoa</taxon>
        <taxon>Ecdysozoa</taxon>
        <taxon>Arthropoda</taxon>
        <taxon>Crustacea</taxon>
        <taxon>Multicrustacea</taxon>
        <taxon>Malacostraca</taxon>
        <taxon>Eumalacostraca</taxon>
        <taxon>Eucarida</taxon>
        <taxon>Decapoda</taxon>
        <taxon>Pleocyemata</taxon>
        <taxon>Anomura</taxon>
        <taxon>Galatheoidea</taxon>
        <taxon>Porcellanidae</taxon>
        <taxon>Petrolisthes</taxon>
    </lineage>
</organism>
<name>A0AAE1GKT4_PETCI</name>
<proteinExistence type="predicted"/>
<comment type="caution">
    <text evidence="1">The sequence shown here is derived from an EMBL/GenBank/DDBJ whole genome shotgun (WGS) entry which is preliminary data.</text>
</comment>